<accession>A0A6J5LHV8</accession>
<reference evidence="2" key="1">
    <citation type="submission" date="2020-04" db="EMBL/GenBank/DDBJ databases">
        <authorList>
            <person name="Chiriac C."/>
            <person name="Salcher M."/>
            <person name="Ghai R."/>
            <person name="Kavagutti S V."/>
        </authorList>
    </citation>
    <scope>NUCLEOTIDE SEQUENCE</scope>
</reference>
<evidence type="ECO:0000313" key="2">
    <source>
        <dbReference type="EMBL" id="CAB4133755.1"/>
    </source>
</evidence>
<proteinExistence type="predicted"/>
<sequence>MAVFNKNSLTQISGFDNQILSGELVWQQKAFWNIFLTNDAGILPLTGASIDAQIIRRVLTNVIDTRNGLSFTIGDYTPTPTAIQLSITNINNTGGSFTLVMDDSAWGLAATDPNLNIADVNGVGYSGRIKISYPASGNTPAQDIVIFLFFIVRSDGIVVT</sequence>
<name>A0A6J5LHV8_9CAUD</name>
<dbReference type="EMBL" id="LR796276">
    <property type="protein sequence ID" value="CAB4133755.1"/>
    <property type="molecule type" value="Genomic_DNA"/>
</dbReference>
<protein>
    <submittedName>
        <fullName evidence="2">Uncharacterized protein</fullName>
    </submittedName>
</protein>
<dbReference type="EMBL" id="LR796202">
    <property type="protein sequence ID" value="CAB4126759.1"/>
    <property type="molecule type" value="Genomic_DNA"/>
</dbReference>
<evidence type="ECO:0000313" key="1">
    <source>
        <dbReference type="EMBL" id="CAB4126759.1"/>
    </source>
</evidence>
<gene>
    <name evidence="2" type="ORF">UFOVP262_10</name>
    <name evidence="1" type="ORF">UFOVP90_30</name>
</gene>
<organism evidence="2">
    <name type="scientific">uncultured Caudovirales phage</name>
    <dbReference type="NCBI Taxonomy" id="2100421"/>
    <lineage>
        <taxon>Viruses</taxon>
        <taxon>Duplodnaviria</taxon>
        <taxon>Heunggongvirae</taxon>
        <taxon>Uroviricota</taxon>
        <taxon>Caudoviricetes</taxon>
        <taxon>Peduoviridae</taxon>
        <taxon>Maltschvirus</taxon>
        <taxon>Maltschvirus maltsch</taxon>
    </lineage>
</organism>